<reference evidence="1 2" key="1">
    <citation type="submission" date="2018-04" db="EMBL/GenBank/DDBJ databases">
        <authorList>
            <person name="Go L.Y."/>
            <person name="Mitchell J.A."/>
        </authorList>
    </citation>
    <scope>NUCLEOTIDE SEQUENCE [LARGE SCALE GENOMIC DNA]</scope>
</reference>
<accession>A0A2Z4QDI3</accession>
<dbReference type="EMBL" id="MH248138">
    <property type="protein sequence ID" value="AWY08308.1"/>
    <property type="molecule type" value="Genomic_DNA"/>
</dbReference>
<gene>
    <name evidence="1" type="ORF">Alexandra_28</name>
</gene>
<keyword evidence="2" id="KW-1185">Reference proteome</keyword>
<proteinExistence type="predicted"/>
<evidence type="ECO:0000313" key="1">
    <source>
        <dbReference type="EMBL" id="AWY08308.1"/>
    </source>
</evidence>
<protein>
    <submittedName>
        <fullName evidence="1">Uncharacterized protein</fullName>
    </submittedName>
</protein>
<organism evidence="1 2">
    <name type="scientific">Erwinia phage vB_EamM_Alexandra</name>
    <dbReference type="NCBI Taxonomy" id="2201424"/>
    <lineage>
        <taxon>Viruses</taxon>
        <taxon>Duplodnaviria</taxon>
        <taxon>Heunggongvirae</taxon>
        <taxon>Uroviricota</taxon>
        <taxon>Caudoviricetes</taxon>
        <taxon>Alexandravirus</taxon>
        <taxon>Alexandravirus alexandra</taxon>
    </lineage>
</organism>
<sequence length="228" mass="26290">MEQEMKDMPVHIVNGFQFSDNSAHLLSYALDMARLGGKIGPEFWETHIVENVGKTSMSDIMLISGPVIRAKDFSMFDNIEQCCKDAQVVFEALLYGFDTLMQEFRTAFVDEAPHKPCASMLVSKAFSNELLSYLTRPAEEGDMELLDVYRRQACALVDGEPVIMRLRLPGNTQYLWNGEWRAHCKSVEDVRAQHFNSWYYNHAFTKHRMQALSNSYLYTKHSEHFNRG</sequence>
<name>A0A2Z4QDI3_9CAUD</name>
<dbReference type="Proteomes" id="UP000251795">
    <property type="component" value="Segment"/>
</dbReference>
<evidence type="ECO:0000313" key="2">
    <source>
        <dbReference type="Proteomes" id="UP000251795"/>
    </source>
</evidence>